<evidence type="ECO:0000313" key="1">
    <source>
        <dbReference type="EnsemblMetazoa" id="GPPI031011-PA"/>
    </source>
</evidence>
<dbReference type="EMBL" id="JXJN01014861">
    <property type="status" value="NOT_ANNOTATED_CDS"/>
    <property type="molecule type" value="Genomic_DNA"/>
</dbReference>
<dbReference type="VEuPathDB" id="VectorBase:GPPI031011"/>
<organism evidence="1 2">
    <name type="scientific">Glossina palpalis gambiensis</name>
    <dbReference type="NCBI Taxonomy" id="67801"/>
    <lineage>
        <taxon>Eukaryota</taxon>
        <taxon>Metazoa</taxon>
        <taxon>Ecdysozoa</taxon>
        <taxon>Arthropoda</taxon>
        <taxon>Hexapoda</taxon>
        <taxon>Insecta</taxon>
        <taxon>Pterygota</taxon>
        <taxon>Neoptera</taxon>
        <taxon>Endopterygota</taxon>
        <taxon>Diptera</taxon>
        <taxon>Brachycera</taxon>
        <taxon>Muscomorpha</taxon>
        <taxon>Hippoboscoidea</taxon>
        <taxon>Glossinidae</taxon>
        <taxon>Glossina</taxon>
    </lineage>
</organism>
<dbReference type="Proteomes" id="UP000092460">
    <property type="component" value="Unassembled WGS sequence"/>
</dbReference>
<protein>
    <submittedName>
        <fullName evidence="1">Uncharacterized protein</fullName>
    </submittedName>
</protein>
<reference evidence="2" key="1">
    <citation type="submission" date="2015-01" db="EMBL/GenBank/DDBJ databases">
        <authorList>
            <person name="Aksoy S."/>
            <person name="Warren W."/>
            <person name="Wilson R.K."/>
        </authorList>
    </citation>
    <scope>NUCLEOTIDE SEQUENCE [LARGE SCALE GENOMIC DNA]</scope>
    <source>
        <strain evidence="2">IAEA</strain>
    </source>
</reference>
<accession>A0A1B0BI85</accession>
<evidence type="ECO:0000313" key="2">
    <source>
        <dbReference type="Proteomes" id="UP000092460"/>
    </source>
</evidence>
<proteinExistence type="predicted"/>
<keyword evidence="2" id="KW-1185">Reference proteome</keyword>
<reference evidence="1" key="2">
    <citation type="submission" date="2020-05" db="UniProtKB">
        <authorList>
            <consortium name="EnsemblMetazoa"/>
        </authorList>
    </citation>
    <scope>IDENTIFICATION</scope>
    <source>
        <strain evidence="1">IAEA</strain>
    </source>
</reference>
<dbReference type="AlphaFoldDB" id="A0A1B0BI85"/>
<name>A0A1B0BI85_9MUSC</name>
<dbReference type="EMBL" id="JXJN01014862">
    <property type="status" value="NOT_ANNOTATED_CDS"/>
    <property type="molecule type" value="Genomic_DNA"/>
</dbReference>
<dbReference type="EnsemblMetazoa" id="GPPI031011-RA">
    <property type="protein sequence ID" value="GPPI031011-PA"/>
    <property type="gene ID" value="GPPI031011"/>
</dbReference>
<sequence>MMLLYSKNDGLFRELMLDMNGIDVHLWQAAINDFVAVPIPNLTTSARSSLKPECDEFYTIFEIAHYIKYIIPEFDIALSYFI</sequence>